<keyword evidence="2" id="KW-1185">Reference proteome</keyword>
<evidence type="ECO:0000313" key="1">
    <source>
        <dbReference type="EMBL" id="PSS34030.1"/>
    </source>
</evidence>
<name>A0A2R6RVJ8_9APHY</name>
<accession>A0A2R6RVJ8</accession>
<evidence type="ECO:0000313" key="2">
    <source>
        <dbReference type="Proteomes" id="UP000186601"/>
    </source>
</evidence>
<organism evidence="1 2">
    <name type="scientific">Hermanssonia centrifuga</name>
    <dbReference type="NCBI Taxonomy" id="98765"/>
    <lineage>
        <taxon>Eukaryota</taxon>
        <taxon>Fungi</taxon>
        <taxon>Dikarya</taxon>
        <taxon>Basidiomycota</taxon>
        <taxon>Agaricomycotina</taxon>
        <taxon>Agaricomycetes</taxon>
        <taxon>Polyporales</taxon>
        <taxon>Meruliaceae</taxon>
        <taxon>Hermanssonia</taxon>
    </lineage>
</organism>
<dbReference type="Proteomes" id="UP000186601">
    <property type="component" value="Unassembled WGS sequence"/>
</dbReference>
<comment type="caution">
    <text evidence="1">The sequence shown here is derived from an EMBL/GenBank/DDBJ whole genome shotgun (WGS) entry which is preliminary data.</text>
</comment>
<proteinExistence type="predicted"/>
<dbReference type="EMBL" id="MLYV02000162">
    <property type="protein sequence ID" value="PSS34030.1"/>
    <property type="molecule type" value="Genomic_DNA"/>
</dbReference>
<protein>
    <submittedName>
        <fullName evidence="1">Uncharacterized protein</fullName>
    </submittedName>
</protein>
<reference evidence="1 2" key="1">
    <citation type="submission" date="2018-02" db="EMBL/GenBank/DDBJ databases">
        <title>Genome sequence of the basidiomycete white-rot fungus Phlebia centrifuga.</title>
        <authorList>
            <person name="Granchi Z."/>
            <person name="Peng M."/>
            <person name="de Vries R.P."/>
            <person name="Hilden K."/>
            <person name="Makela M.R."/>
            <person name="Grigoriev I."/>
            <person name="Riley R."/>
        </authorList>
    </citation>
    <scope>NUCLEOTIDE SEQUENCE [LARGE SCALE GENOMIC DNA]</scope>
    <source>
        <strain evidence="1 2">FBCC195</strain>
    </source>
</reference>
<sequence>MQYHAGQLLMEALVGRIIFRISPLGIFRHSDSDSESTLPSSHLLNCPQWLQR</sequence>
<gene>
    <name evidence="1" type="ORF">PHLCEN_2v1934</name>
</gene>
<dbReference type="AlphaFoldDB" id="A0A2R6RVJ8"/>